<keyword evidence="1" id="KW-0378">Hydrolase</keyword>
<accession>A0A9D2AW90</accession>
<proteinExistence type="predicted"/>
<reference evidence="2" key="2">
    <citation type="submission" date="2021-04" db="EMBL/GenBank/DDBJ databases">
        <authorList>
            <person name="Gilroy R."/>
        </authorList>
    </citation>
    <scope>NUCLEOTIDE SEQUENCE</scope>
    <source>
        <strain evidence="2">ChiGjej4B4-12881</strain>
    </source>
</reference>
<evidence type="ECO:0000313" key="3">
    <source>
        <dbReference type="Proteomes" id="UP000886780"/>
    </source>
</evidence>
<dbReference type="AlphaFoldDB" id="A0A9D2AW90"/>
<dbReference type="Gene3D" id="3.60.15.10">
    <property type="entry name" value="Ribonuclease Z/Hydroxyacylglutathione hydrolase-like"/>
    <property type="match status" value="1"/>
</dbReference>
<dbReference type="PANTHER" id="PTHR46018:SF2">
    <property type="entry name" value="ZINC PHOSPHODIESTERASE ELAC PROTEIN 1"/>
    <property type="match status" value="1"/>
</dbReference>
<dbReference type="EMBL" id="DXEU01000024">
    <property type="protein sequence ID" value="HIX51429.1"/>
    <property type="molecule type" value="Genomic_DNA"/>
</dbReference>
<name>A0A9D2AW90_9FIRM</name>
<keyword evidence="1" id="KW-0255">Endonuclease</keyword>
<dbReference type="SUPFAM" id="SSF56281">
    <property type="entry name" value="Metallo-hydrolase/oxidoreductase"/>
    <property type="match status" value="1"/>
</dbReference>
<dbReference type="Pfam" id="PF23023">
    <property type="entry name" value="Anti-Pycsar_Apyc1"/>
    <property type="match status" value="1"/>
</dbReference>
<reference evidence="2" key="1">
    <citation type="journal article" date="2021" name="PeerJ">
        <title>Extensive microbial diversity within the chicken gut microbiome revealed by metagenomics and culture.</title>
        <authorList>
            <person name="Gilroy R."/>
            <person name="Ravi A."/>
            <person name="Getino M."/>
            <person name="Pursley I."/>
            <person name="Horton D.L."/>
            <person name="Alikhan N.F."/>
            <person name="Baker D."/>
            <person name="Gharbi K."/>
            <person name="Hall N."/>
            <person name="Watson M."/>
            <person name="Adriaenssens E.M."/>
            <person name="Foster-Nyarko E."/>
            <person name="Jarju S."/>
            <person name="Secka A."/>
            <person name="Antonio M."/>
            <person name="Oren A."/>
            <person name="Chaudhuri R.R."/>
            <person name="La Ragione R."/>
            <person name="Hildebrand F."/>
            <person name="Pallen M.J."/>
        </authorList>
    </citation>
    <scope>NUCLEOTIDE SEQUENCE</scope>
    <source>
        <strain evidence="2">ChiGjej4B4-12881</strain>
    </source>
</reference>
<dbReference type="PANTHER" id="PTHR46018">
    <property type="entry name" value="ZINC PHOSPHODIESTERASE ELAC PROTEIN 1"/>
    <property type="match status" value="1"/>
</dbReference>
<evidence type="ECO:0000313" key="2">
    <source>
        <dbReference type="EMBL" id="HIX51429.1"/>
    </source>
</evidence>
<keyword evidence="1" id="KW-0540">Nuclease</keyword>
<sequence>MEQLYVFGTGNAAVTRCYNTCFAVRTGDSYFMVDAGGGNGILRILKDMDISLDQIHHMFVTHEHSDHILGVVWMIRMIASRMIAGKYEGNFYIYCHDQLTDTIAALCRLTQQQKICRLIGDRIWLMPVTDGQTERILDYDVTFFDIHSTKARQFGFTMKLENGKKFTCVGDEPFNPACRPFVEGSDWLLHEAFCLYGEREKYKPYEKHHSTVKDACELAAELHVPNLVLWHTEDDHIEERKALYTAEGKKYYSGNLFVPDDEEIIDL</sequence>
<protein>
    <submittedName>
        <fullName evidence="2">MBL fold metallo-hydrolase</fullName>
    </submittedName>
</protein>
<organism evidence="2 3">
    <name type="scientific">Candidatus Lachnoclostridium stercoripullorum</name>
    <dbReference type="NCBI Taxonomy" id="2838635"/>
    <lineage>
        <taxon>Bacteria</taxon>
        <taxon>Bacillati</taxon>
        <taxon>Bacillota</taxon>
        <taxon>Clostridia</taxon>
        <taxon>Lachnospirales</taxon>
        <taxon>Lachnospiraceae</taxon>
    </lineage>
</organism>
<dbReference type="InterPro" id="IPR036866">
    <property type="entry name" value="RibonucZ/Hydroxyglut_hydro"/>
</dbReference>
<evidence type="ECO:0000256" key="1">
    <source>
        <dbReference type="ARBA" id="ARBA00022759"/>
    </source>
</evidence>
<gene>
    <name evidence="2" type="ORF">IAA28_01335</name>
</gene>
<dbReference type="GO" id="GO:0042781">
    <property type="term" value="F:3'-tRNA processing endoribonuclease activity"/>
    <property type="evidence" value="ECO:0007669"/>
    <property type="project" value="TreeGrafter"/>
</dbReference>
<comment type="caution">
    <text evidence="2">The sequence shown here is derived from an EMBL/GenBank/DDBJ whole genome shotgun (WGS) entry which is preliminary data.</text>
</comment>
<dbReference type="Proteomes" id="UP000886780">
    <property type="component" value="Unassembled WGS sequence"/>
</dbReference>